<evidence type="ECO:0000313" key="1">
    <source>
        <dbReference type="EMBL" id="VEL08122.1"/>
    </source>
</evidence>
<keyword evidence="2" id="KW-1185">Reference proteome</keyword>
<accession>A0A448WCA3</accession>
<sequence>MLDSFIRSPRIIWSQLADSEFDMINCKEGCHHSHQFRPYQQYPCRIPTVELSGSLVMSLRFIVWFKSRNKCFLREAVFGICRGERDVHNQVSVASGPGLIDVLYMMCVLPSWYRIGTTTTISIFRQNSASLSVGSAGGEQVEVVLQAPIFSLRAEATALLWLCKNALSFSPSFIHTNLCCFDEICIVRIVSNSPAHCADSTPTLLTQSQLLLLTPTLFNYSRLPIFLEVNPEKSYICLSKIQGIPMNHLSLQRIPIFHWVLSPAHPNPSLHALSSDKIPRYSWNKTGANQWELNPAGTAHVFKLVLARVSVSCMVEANFNATQVSSISYYYSGISANKHLFMRRIQPFY</sequence>
<proteinExistence type="predicted"/>
<dbReference type="Proteomes" id="UP000784294">
    <property type="component" value="Unassembled WGS sequence"/>
</dbReference>
<evidence type="ECO:0000313" key="2">
    <source>
        <dbReference type="Proteomes" id="UP000784294"/>
    </source>
</evidence>
<comment type="caution">
    <text evidence="1">The sequence shown here is derived from an EMBL/GenBank/DDBJ whole genome shotgun (WGS) entry which is preliminary data.</text>
</comment>
<reference evidence="1" key="1">
    <citation type="submission" date="2018-11" db="EMBL/GenBank/DDBJ databases">
        <authorList>
            <consortium name="Pathogen Informatics"/>
        </authorList>
    </citation>
    <scope>NUCLEOTIDE SEQUENCE</scope>
</reference>
<protein>
    <submittedName>
        <fullName evidence="1">Uncharacterized protein</fullName>
    </submittedName>
</protein>
<gene>
    <name evidence="1" type="ORF">PXEA_LOCUS1562</name>
</gene>
<name>A0A448WCA3_9PLAT</name>
<dbReference type="AlphaFoldDB" id="A0A448WCA3"/>
<dbReference type="EMBL" id="CAAALY010003211">
    <property type="protein sequence ID" value="VEL08122.1"/>
    <property type="molecule type" value="Genomic_DNA"/>
</dbReference>
<organism evidence="1 2">
    <name type="scientific">Protopolystoma xenopodis</name>
    <dbReference type="NCBI Taxonomy" id="117903"/>
    <lineage>
        <taxon>Eukaryota</taxon>
        <taxon>Metazoa</taxon>
        <taxon>Spiralia</taxon>
        <taxon>Lophotrochozoa</taxon>
        <taxon>Platyhelminthes</taxon>
        <taxon>Monogenea</taxon>
        <taxon>Polyopisthocotylea</taxon>
        <taxon>Polystomatidea</taxon>
        <taxon>Polystomatidae</taxon>
        <taxon>Protopolystoma</taxon>
    </lineage>
</organism>